<dbReference type="Pfam" id="PF00149">
    <property type="entry name" value="Metallophos"/>
    <property type="match status" value="1"/>
</dbReference>
<proteinExistence type="predicted"/>
<organism evidence="2 3">
    <name type="scientific">Phycicoccus duodecadis</name>
    <dbReference type="NCBI Taxonomy" id="173053"/>
    <lineage>
        <taxon>Bacteria</taxon>
        <taxon>Bacillati</taxon>
        <taxon>Actinomycetota</taxon>
        <taxon>Actinomycetes</taxon>
        <taxon>Micrococcales</taxon>
        <taxon>Intrasporangiaceae</taxon>
        <taxon>Phycicoccus</taxon>
    </lineage>
</organism>
<reference evidence="2 3" key="1">
    <citation type="submission" date="2017-12" db="EMBL/GenBank/DDBJ databases">
        <title>Sequencing the genomes of 1000 Actinobacteria strains.</title>
        <authorList>
            <person name="Klenk H.-P."/>
        </authorList>
    </citation>
    <scope>NUCLEOTIDE SEQUENCE [LARGE SCALE GENOMIC DNA]</scope>
    <source>
        <strain evidence="2 3">DSM 12806</strain>
    </source>
</reference>
<feature type="domain" description="Calcineurin-like phosphoesterase" evidence="1">
    <location>
        <begin position="29"/>
        <end position="180"/>
    </location>
</feature>
<evidence type="ECO:0000259" key="1">
    <source>
        <dbReference type="Pfam" id="PF00149"/>
    </source>
</evidence>
<dbReference type="EMBL" id="PJNE01000001">
    <property type="protein sequence ID" value="PKW27512.1"/>
    <property type="molecule type" value="Genomic_DNA"/>
</dbReference>
<protein>
    <submittedName>
        <fullName evidence="2">Calcineurin-like phosphoesterase family protein</fullName>
    </submittedName>
</protein>
<keyword evidence="3" id="KW-1185">Reference proteome</keyword>
<dbReference type="Gene3D" id="3.60.21.10">
    <property type="match status" value="1"/>
</dbReference>
<sequence length="262" mass="28377">MSGVAVGDIVCQEGDEVSSGACRQQETADLASSLDPQFVLALGDLQYESGALDQFEAAWKPTWGRFDDILSPAPGNHEYRTTDAAGYLSYFHTQPWYARTIGSWRVYLLDSDCNHVDCRKEAAWLTRELAASPSVCTAIAMHHPRVSSGPHGDNTMVGPLWRAAAFGGVDLALTAHDHDYERFGHLDAEGAPTDPGQGIRELVVGTGGRSLYRTGRPRPGSEAVHDRRFGVLHLTLDEGGYAWQFVAVGGEVLDRGSDTCQG</sequence>
<dbReference type="SUPFAM" id="SSF56300">
    <property type="entry name" value="Metallo-dependent phosphatases"/>
    <property type="match status" value="1"/>
</dbReference>
<dbReference type="RefSeq" id="WP_101395927.1">
    <property type="nucleotide sequence ID" value="NZ_PJNE01000001.1"/>
</dbReference>
<dbReference type="Proteomes" id="UP000233781">
    <property type="component" value="Unassembled WGS sequence"/>
</dbReference>
<dbReference type="OrthoDB" id="9804511at2"/>
<accession>A0A2N3YKZ2</accession>
<evidence type="ECO:0000313" key="2">
    <source>
        <dbReference type="EMBL" id="PKW27512.1"/>
    </source>
</evidence>
<dbReference type="AlphaFoldDB" id="A0A2N3YKZ2"/>
<dbReference type="InterPro" id="IPR029052">
    <property type="entry name" value="Metallo-depent_PP-like"/>
</dbReference>
<gene>
    <name evidence="2" type="ORF">ATL31_2358</name>
</gene>
<dbReference type="InterPro" id="IPR004843">
    <property type="entry name" value="Calcineurin-like_PHP"/>
</dbReference>
<name>A0A2N3YKZ2_9MICO</name>
<dbReference type="GO" id="GO:0016787">
    <property type="term" value="F:hydrolase activity"/>
    <property type="evidence" value="ECO:0007669"/>
    <property type="project" value="InterPro"/>
</dbReference>
<evidence type="ECO:0000313" key="3">
    <source>
        <dbReference type="Proteomes" id="UP000233781"/>
    </source>
</evidence>
<comment type="caution">
    <text evidence="2">The sequence shown here is derived from an EMBL/GenBank/DDBJ whole genome shotgun (WGS) entry which is preliminary data.</text>
</comment>